<dbReference type="EMBL" id="AFOI01000009">
    <property type="protein sequence ID" value="EGM49641.1"/>
    <property type="molecule type" value="Genomic_DNA"/>
</dbReference>
<accession>F7QWM3</accession>
<comment type="caution">
    <text evidence="1">The sequence shown here is derived from an EMBL/GenBank/DDBJ whole genome shotgun (WGS) entry which is preliminary data.</text>
</comment>
<protein>
    <submittedName>
        <fullName evidence="1">Uncharacterized protein</fullName>
    </submittedName>
</protein>
<reference evidence="1 2" key="1">
    <citation type="journal article" date="2011" name="J. Bacteriol.">
        <title>Genome Sequence of Lactobacillus salivarius GJ-24, a Probiotic Strain Isolated from Healthy Adult Intestine.</title>
        <authorList>
            <person name="Cho Y.J."/>
            <person name="Choi J.K."/>
            <person name="Kim J.H."/>
            <person name="Lim Y.S."/>
            <person name="Ham J.S."/>
            <person name="Kang D.K."/>
            <person name="Chun J."/>
            <person name="Paik H.D."/>
            <person name="Kim G.B."/>
        </authorList>
    </citation>
    <scope>NUCLEOTIDE SEQUENCE [LARGE SCALE GENOMIC DNA]</scope>
    <source>
        <strain evidence="1 2">GJ-24</strain>
    </source>
</reference>
<sequence>MITMNNLQKFEIISDTTLSHVNGGYNRLAGRIGHYTGKAALWGIAVAGLFLI</sequence>
<evidence type="ECO:0000313" key="1">
    <source>
        <dbReference type="EMBL" id="EGM49641.1"/>
    </source>
</evidence>
<evidence type="ECO:0000313" key="2">
    <source>
        <dbReference type="Proteomes" id="UP000003074"/>
    </source>
</evidence>
<gene>
    <name evidence="1" type="ORF">LSGJ_01703</name>
</gene>
<organism evidence="1 2">
    <name type="scientific">Ligilactobacillus salivarius GJ-24</name>
    <dbReference type="NCBI Taxonomy" id="1041521"/>
    <lineage>
        <taxon>Bacteria</taxon>
        <taxon>Bacillati</taxon>
        <taxon>Bacillota</taxon>
        <taxon>Bacilli</taxon>
        <taxon>Lactobacillales</taxon>
        <taxon>Lactobacillaceae</taxon>
        <taxon>Ligilactobacillus</taxon>
    </lineage>
</organism>
<name>F7QWM3_9LACO</name>
<proteinExistence type="predicted"/>
<dbReference type="Proteomes" id="UP000003074">
    <property type="component" value="Unassembled WGS sequence"/>
</dbReference>
<dbReference type="PATRIC" id="fig|1041521.3.peg.1717"/>
<dbReference type="AlphaFoldDB" id="F7QWM3"/>